<name>A0ABS3NHV5_9GAMM</name>
<organism evidence="1 2">
    <name type="scientific">Oceanisphaera pacifica</name>
    <dbReference type="NCBI Taxonomy" id="2818389"/>
    <lineage>
        <taxon>Bacteria</taxon>
        <taxon>Pseudomonadati</taxon>
        <taxon>Pseudomonadota</taxon>
        <taxon>Gammaproteobacteria</taxon>
        <taxon>Aeromonadales</taxon>
        <taxon>Aeromonadaceae</taxon>
        <taxon>Oceanisphaera</taxon>
    </lineage>
</organism>
<accession>A0ABS3NHV5</accession>
<evidence type="ECO:0000313" key="2">
    <source>
        <dbReference type="Proteomes" id="UP000664882"/>
    </source>
</evidence>
<dbReference type="Proteomes" id="UP000664882">
    <property type="component" value="Unassembled WGS sequence"/>
</dbReference>
<keyword evidence="2" id="KW-1185">Reference proteome</keyword>
<proteinExistence type="predicted"/>
<evidence type="ECO:0000313" key="1">
    <source>
        <dbReference type="EMBL" id="MBO1520163.1"/>
    </source>
</evidence>
<comment type="caution">
    <text evidence="1">The sequence shown here is derived from an EMBL/GenBank/DDBJ whole genome shotgun (WGS) entry which is preliminary data.</text>
</comment>
<gene>
    <name evidence="1" type="ORF">J3U76_11105</name>
</gene>
<dbReference type="EMBL" id="JAGDFX010000012">
    <property type="protein sequence ID" value="MBO1520163.1"/>
    <property type="molecule type" value="Genomic_DNA"/>
</dbReference>
<protein>
    <recommendedName>
        <fullName evidence="3">Acetyltransferase</fullName>
    </recommendedName>
</protein>
<evidence type="ECO:0008006" key="3">
    <source>
        <dbReference type="Google" id="ProtNLM"/>
    </source>
</evidence>
<reference evidence="1 2" key="1">
    <citation type="submission" date="2021-03" db="EMBL/GenBank/DDBJ databases">
        <title>Oceanisphaera sp. nov., isolated from the intestine.</title>
        <authorList>
            <person name="Zhao L.-H."/>
            <person name="Shi L.-F."/>
        </authorList>
    </citation>
    <scope>NUCLEOTIDE SEQUENCE [LARGE SCALE GENOMIC DNA]</scope>
    <source>
        <strain evidence="1 2">DM8</strain>
    </source>
</reference>
<dbReference type="RefSeq" id="WP_208006032.1">
    <property type="nucleotide sequence ID" value="NZ_JAGDFX010000012.1"/>
</dbReference>
<sequence>MINNSSVLLAKQVQQACLQAAYAAYEEGGLLGLCQQGRFELAMDAIAALDVASLTQPPPADTQQA</sequence>